<reference evidence="1 2" key="1">
    <citation type="journal article" date="2019" name="Commun. Biol.">
        <title>The bagworm genome reveals a unique fibroin gene that provides high tensile strength.</title>
        <authorList>
            <person name="Kono N."/>
            <person name="Nakamura H."/>
            <person name="Ohtoshi R."/>
            <person name="Tomita M."/>
            <person name="Numata K."/>
            <person name="Arakawa K."/>
        </authorList>
    </citation>
    <scope>NUCLEOTIDE SEQUENCE [LARGE SCALE GENOMIC DNA]</scope>
</reference>
<comment type="caution">
    <text evidence="1">The sequence shown here is derived from an EMBL/GenBank/DDBJ whole genome shotgun (WGS) entry which is preliminary data.</text>
</comment>
<evidence type="ECO:0000313" key="2">
    <source>
        <dbReference type="Proteomes" id="UP000299102"/>
    </source>
</evidence>
<proteinExistence type="predicted"/>
<protein>
    <submittedName>
        <fullName evidence="1">Uncharacterized protein</fullName>
    </submittedName>
</protein>
<name>A0A4C1TYD8_EUMVA</name>
<dbReference type="EMBL" id="BGZK01000104">
    <property type="protein sequence ID" value="GBP19072.1"/>
    <property type="molecule type" value="Genomic_DNA"/>
</dbReference>
<gene>
    <name evidence="1" type="ORF">EVAR_83384_1</name>
</gene>
<keyword evidence="2" id="KW-1185">Reference proteome</keyword>
<dbReference type="AlphaFoldDB" id="A0A4C1TYD8"/>
<dbReference type="Proteomes" id="UP000299102">
    <property type="component" value="Unassembled WGS sequence"/>
</dbReference>
<sequence length="118" mass="13272">MVLNNFLFAIKRYPDDYRSSTLEDTLRHLIFVSQHFLKNRLSDTGDLGSILRSPSSSYSHAPPVRVPVACVALIAVILSPYALRLHREASIMNVAVTEYAATRTPFERSINEYKAAAF</sequence>
<evidence type="ECO:0000313" key="1">
    <source>
        <dbReference type="EMBL" id="GBP19072.1"/>
    </source>
</evidence>
<organism evidence="1 2">
    <name type="scientific">Eumeta variegata</name>
    <name type="common">Bagworm moth</name>
    <name type="synonym">Eumeta japonica</name>
    <dbReference type="NCBI Taxonomy" id="151549"/>
    <lineage>
        <taxon>Eukaryota</taxon>
        <taxon>Metazoa</taxon>
        <taxon>Ecdysozoa</taxon>
        <taxon>Arthropoda</taxon>
        <taxon>Hexapoda</taxon>
        <taxon>Insecta</taxon>
        <taxon>Pterygota</taxon>
        <taxon>Neoptera</taxon>
        <taxon>Endopterygota</taxon>
        <taxon>Lepidoptera</taxon>
        <taxon>Glossata</taxon>
        <taxon>Ditrysia</taxon>
        <taxon>Tineoidea</taxon>
        <taxon>Psychidae</taxon>
        <taxon>Oiketicinae</taxon>
        <taxon>Eumeta</taxon>
    </lineage>
</organism>
<accession>A0A4C1TYD8</accession>